<organism evidence="2">
    <name type="scientific">Salmonella diarizonae</name>
    <dbReference type="NCBI Taxonomy" id="59204"/>
    <lineage>
        <taxon>Bacteria</taxon>
        <taxon>Pseudomonadati</taxon>
        <taxon>Pseudomonadota</taxon>
        <taxon>Gammaproteobacteria</taxon>
        <taxon>Enterobacterales</taxon>
        <taxon>Enterobacteriaceae</taxon>
        <taxon>Salmonella</taxon>
    </lineage>
</organism>
<feature type="transmembrane region" description="Helical" evidence="1">
    <location>
        <begin position="92"/>
        <end position="110"/>
    </location>
</feature>
<dbReference type="EMBL" id="AAIBIC010000010">
    <property type="protein sequence ID" value="ECC3914331.1"/>
    <property type="molecule type" value="Genomic_DNA"/>
</dbReference>
<proteinExistence type="predicted"/>
<name>A0A622QGZ1_SALDZ</name>
<feature type="transmembrane region" description="Helical" evidence="1">
    <location>
        <begin position="7"/>
        <end position="28"/>
    </location>
</feature>
<keyword evidence="1" id="KW-0812">Transmembrane</keyword>
<keyword evidence="1" id="KW-1133">Transmembrane helix</keyword>
<keyword evidence="1" id="KW-0472">Membrane</keyword>
<gene>
    <name evidence="2" type="ORF">CTQ69_09905</name>
</gene>
<evidence type="ECO:0000313" key="2">
    <source>
        <dbReference type="EMBL" id="ECC3914331.1"/>
    </source>
</evidence>
<feature type="transmembrane region" description="Helical" evidence="1">
    <location>
        <begin position="65"/>
        <end position="86"/>
    </location>
</feature>
<dbReference type="Proteomes" id="UP000839735">
    <property type="component" value="Unassembled WGS sequence"/>
</dbReference>
<comment type="caution">
    <text evidence="2">The sequence shown here is derived from an EMBL/GenBank/DDBJ whole genome shotgun (WGS) entry which is preliminary data.</text>
</comment>
<protein>
    <submittedName>
        <fullName evidence="2">Uncharacterized protein</fullName>
    </submittedName>
</protein>
<feature type="transmembrane region" description="Helical" evidence="1">
    <location>
        <begin position="34"/>
        <end position="53"/>
    </location>
</feature>
<sequence length="115" mass="12820">MKKLIAPIVNIILCTYIITICFICLVEFDNWQDKIVAVTITIGSAYIITIVLNRLLSTKIRILGGVFDLLSGPLLIIGAIACIALLDPWPVKIVGVFLWVVIMFCLPSFINRDKE</sequence>
<dbReference type="AlphaFoldDB" id="A0A622QGZ1"/>
<evidence type="ECO:0000256" key="1">
    <source>
        <dbReference type="SAM" id="Phobius"/>
    </source>
</evidence>
<accession>A0A622QGZ1</accession>
<reference evidence="2" key="1">
    <citation type="submission" date="2018-08" db="EMBL/GenBank/DDBJ databases">
        <authorList>
            <person name="Ashton P.M."/>
            <person name="Dallman T."/>
            <person name="Nair S."/>
            <person name="De Pinna E."/>
            <person name="Peters T."/>
            <person name="Grant K."/>
        </authorList>
    </citation>
    <scope>NUCLEOTIDE SEQUENCE [LARGE SCALE GENOMIC DNA]</scope>
    <source>
        <strain evidence="2">294779</strain>
    </source>
</reference>